<evidence type="ECO:0000313" key="3">
    <source>
        <dbReference type="Proteomes" id="UP001270362"/>
    </source>
</evidence>
<dbReference type="Pfam" id="PF14388">
    <property type="entry name" value="DUF4419"/>
    <property type="match status" value="1"/>
</dbReference>
<dbReference type="EMBL" id="JAULSO010000001">
    <property type="protein sequence ID" value="KAK3692611.1"/>
    <property type="molecule type" value="Genomic_DNA"/>
</dbReference>
<feature type="compositionally biased region" description="Basic and acidic residues" evidence="1">
    <location>
        <begin position="13"/>
        <end position="26"/>
    </location>
</feature>
<evidence type="ECO:0000256" key="1">
    <source>
        <dbReference type="SAM" id="MobiDB-lite"/>
    </source>
</evidence>
<keyword evidence="3" id="KW-1185">Reference proteome</keyword>
<evidence type="ECO:0000313" key="2">
    <source>
        <dbReference type="EMBL" id="KAK3692611.1"/>
    </source>
</evidence>
<sequence>MPVTVRPSSRTAESWENRRDQSETKYTHATSADQLLSCTVTNDGESSCSPDLGGTREGKPRPGRRPLIQSSFASLNRANSTTFATKNGFVHTSIEAYNEHHHLVLRPEDVWFAILTQLSVYVNANADNLQHRLVTPPSSTTAPAPGQKEALHIDVPLAGLDHGLLAYQMAKLLSTRLQDPSLLDFILPTFSTTTKADQTVASVILLGTMQKYFTYSWGTRCGIPSVTLLGEADDWDEMAARCADRLGAGDFGAAPARWYYRLLGPVLAGFVETFRDPDGRAARQFWKGIVDRHTPDGSGRVTYSGWITAFCYWDERGRCLHDNTGGGGGGQQQQLVEVELSRGEIPMGFIKVPVTLVDDGVAIPTEMVAGSVGMRVRRGRWDGYDTLQPESGWFMYHV</sequence>
<gene>
    <name evidence="2" type="ORF">B0T22DRAFT_369012</name>
</gene>
<reference evidence="2" key="2">
    <citation type="submission" date="2023-06" db="EMBL/GenBank/DDBJ databases">
        <authorList>
            <consortium name="Lawrence Berkeley National Laboratory"/>
            <person name="Haridas S."/>
            <person name="Hensen N."/>
            <person name="Bonometti L."/>
            <person name="Westerberg I."/>
            <person name="Brannstrom I.O."/>
            <person name="Guillou S."/>
            <person name="Cros-Aarteil S."/>
            <person name="Calhoun S."/>
            <person name="Kuo A."/>
            <person name="Mondo S."/>
            <person name="Pangilinan J."/>
            <person name="Riley R."/>
            <person name="Labutti K."/>
            <person name="Andreopoulos B."/>
            <person name="Lipzen A."/>
            <person name="Chen C."/>
            <person name="Yanf M."/>
            <person name="Daum C."/>
            <person name="Ng V."/>
            <person name="Clum A."/>
            <person name="Steindorff A."/>
            <person name="Ohm R."/>
            <person name="Martin F."/>
            <person name="Silar P."/>
            <person name="Natvig D."/>
            <person name="Lalanne C."/>
            <person name="Gautier V."/>
            <person name="Ament-Velasquez S.L."/>
            <person name="Kruys A."/>
            <person name="Hutchinson M.I."/>
            <person name="Powell A.J."/>
            <person name="Barry K."/>
            <person name="Miller A.N."/>
            <person name="Grigoriev I.V."/>
            <person name="Debuchy R."/>
            <person name="Gladieux P."/>
            <person name="Thoren M.H."/>
            <person name="Johannesson H."/>
        </authorList>
    </citation>
    <scope>NUCLEOTIDE SEQUENCE</scope>
    <source>
        <strain evidence="2">CBS 314.62</strain>
    </source>
</reference>
<comment type="caution">
    <text evidence="2">The sequence shown here is derived from an EMBL/GenBank/DDBJ whole genome shotgun (WGS) entry which is preliminary data.</text>
</comment>
<organism evidence="2 3">
    <name type="scientific">Podospora appendiculata</name>
    <dbReference type="NCBI Taxonomy" id="314037"/>
    <lineage>
        <taxon>Eukaryota</taxon>
        <taxon>Fungi</taxon>
        <taxon>Dikarya</taxon>
        <taxon>Ascomycota</taxon>
        <taxon>Pezizomycotina</taxon>
        <taxon>Sordariomycetes</taxon>
        <taxon>Sordariomycetidae</taxon>
        <taxon>Sordariales</taxon>
        <taxon>Podosporaceae</taxon>
        <taxon>Podospora</taxon>
    </lineage>
</organism>
<feature type="region of interest" description="Disordered" evidence="1">
    <location>
        <begin position="41"/>
        <end position="66"/>
    </location>
</feature>
<proteinExistence type="predicted"/>
<dbReference type="PANTHER" id="PTHR31252:SF11">
    <property type="entry name" value="DUF4419 DOMAIN-CONTAINING PROTEIN"/>
    <property type="match status" value="1"/>
</dbReference>
<dbReference type="AlphaFoldDB" id="A0AAE0XG13"/>
<reference evidence="2" key="1">
    <citation type="journal article" date="2023" name="Mol. Phylogenet. Evol.">
        <title>Genome-scale phylogeny and comparative genomics of the fungal order Sordariales.</title>
        <authorList>
            <person name="Hensen N."/>
            <person name="Bonometti L."/>
            <person name="Westerberg I."/>
            <person name="Brannstrom I.O."/>
            <person name="Guillou S."/>
            <person name="Cros-Aarteil S."/>
            <person name="Calhoun S."/>
            <person name="Haridas S."/>
            <person name="Kuo A."/>
            <person name="Mondo S."/>
            <person name="Pangilinan J."/>
            <person name="Riley R."/>
            <person name="LaButti K."/>
            <person name="Andreopoulos B."/>
            <person name="Lipzen A."/>
            <person name="Chen C."/>
            <person name="Yan M."/>
            <person name="Daum C."/>
            <person name="Ng V."/>
            <person name="Clum A."/>
            <person name="Steindorff A."/>
            <person name="Ohm R.A."/>
            <person name="Martin F."/>
            <person name="Silar P."/>
            <person name="Natvig D.O."/>
            <person name="Lalanne C."/>
            <person name="Gautier V."/>
            <person name="Ament-Velasquez S.L."/>
            <person name="Kruys A."/>
            <person name="Hutchinson M.I."/>
            <person name="Powell A.J."/>
            <person name="Barry K."/>
            <person name="Miller A.N."/>
            <person name="Grigoriev I.V."/>
            <person name="Debuchy R."/>
            <person name="Gladieux P."/>
            <person name="Hiltunen Thoren M."/>
            <person name="Johannesson H."/>
        </authorList>
    </citation>
    <scope>NUCLEOTIDE SEQUENCE</scope>
    <source>
        <strain evidence="2">CBS 314.62</strain>
    </source>
</reference>
<feature type="compositionally biased region" description="Polar residues" evidence="1">
    <location>
        <begin position="1"/>
        <end position="12"/>
    </location>
</feature>
<accession>A0AAE0XG13</accession>
<name>A0AAE0XG13_9PEZI</name>
<feature type="region of interest" description="Disordered" evidence="1">
    <location>
        <begin position="1"/>
        <end position="28"/>
    </location>
</feature>
<dbReference type="InterPro" id="IPR025533">
    <property type="entry name" value="DUF4419"/>
</dbReference>
<protein>
    <submittedName>
        <fullName evidence="2">Uncharacterized protein</fullName>
    </submittedName>
</protein>
<dbReference type="PANTHER" id="PTHR31252">
    <property type="entry name" value="DUF4419 DOMAIN-CONTAINING PROTEIN"/>
    <property type="match status" value="1"/>
</dbReference>
<dbReference type="Proteomes" id="UP001270362">
    <property type="component" value="Unassembled WGS sequence"/>
</dbReference>